<organism evidence="2 3">
    <name type="scientific">Streptomyces tricolor</name>
    <dbReference type="NCBI Taxonomy" id="68277"/>
    <lineage>
        <taxon>Bacteria</taxon>
        <taxon>Bacillati</taxon>
        <taxon>Actinomycetota</taxon>
        <taxon>Actinomycetes</taxon>
        <taxon>Kitasatosporales</taxon>
        <taxon>Streptomycetaceae</taxon>
        <taxon>Streptomyces</taxon>
        <taxon>Streptomyces violaceoruber group</taxon>
    </lineage>
</organism>
<keyword evidence="3" id="KW-1185">Reference proteome</keyword>
<gene>
    <name evidence="2" type="ORF">L0F81_36640</name>
</gene>
<comment type="caution">
    <text evidence="2">The sequence shown here is derived from an EMBL/GenBank/DDBJ whole genome shotgun (WGS) entry which is preliminary data.</text>
</comment>
<feature type="transmembrane region" description="Helical" evidence="1">
    <location>
        <begin position="25"/>
        <end position="43"/>
    </location>
</feature>
<dbReference type="RefSeq" id="WP_086703275.1">
    <property type="nucleotide sequence ID" value="NZ_JAKKZF010000250.1"/>
</dbReference>
<keyword evidence="1" id="KW-0472">Membrane</keyword>
<evidence type="ECO:0000256" key="1">
    <source>
        <dbReference type="SAM" id="Phobius"/>
    </source>
</evidence>
<dbReference type="Proteomes" id="UP001299012">
    <property type="component" value="Unassembled WGS sequence"/>
</dbReference>
<proteinExistence type="predicted"/>
<keyword evidence="1" id="KW-0812">Transmembrane</keyword>
<evidence type="ECO:0000313" key="3">
    <source>
        <dbReference type="Proteomes" id="UP001299012"/>
    </source>
</evidence>
<accession>A0ABS9JT71</accession>
<sequence length="163" mass="17249">MADPDDEPRDARKTRPRPARWRRRAVLLGLAGTLLGGTVWHLVSRQEAKPRSAVVSSRSAVVGTWEAEGGATGRVEFAADGRFSAIGLPVRTSPDGGLTGRGRWALDGRGGSVALRPDRAPSAPVRDARLAVVRADGRVRLCVTSGSPGVLCDVLLRPAAARR</sequence>
<evidence type="ECO:0000313" key="2">
    <source>
        <dbReference type="EMBL" id="MCG0068735.1"/>
    </source>
</evidence>
<reference evidence="2 3" key="1">
    <citation type="submission" date="2022-01" db="EMBL/GenBank/DDBJ databases">
        <title>Draft Genome Sequences of Seven Type Strains of the Genus Streptomyces.</title>
        <authorList>
            <person name="Aziz S."/>
            <person name="Coretto E."/>
            <person name="Chronakova A."/>
            <person name="Sproer C."/>
            <person name="Huber K."/>
            <person name="Nouioui I."/>
            <person name="Gross H."/>
        </authorList>
    </citation>
    <scope>NUCLEOTIDE SEQUENCE [LARGE SCALE GENOMIC DNA]</scope>
    <source>
        <strain evidence="2 3">DSM 41685</strain>
    </source>
</reference>
<dbReference type="EMBL" id="JAKKZF010000250">
    <property type="protein sequence ID" value="MCG0068735.1"/>
    <property type="molecule type" value="Genomic_DNA"/>
</dbReference>
<protein>
    <submittedName>
        <fullName evidence="2">Uncharacterized protein</fullName>
    </submittedName>
</protein>
<name>A0ABS9JT71_9ACTN</name>
<keyword evidence="1" id="KW-1133">Transmembrane helix</keyword>